<keyword evidence="3" id="KW-1185">Reference proteome</keyword>
<keyword evidence="1" id="KW-0812">Transmembrane</keyword>
<dbReference type="STRING" id="349095.SAMN05660299_02422"/>
<sequence length="84" mass="10045">MQARWKVLKGLLFIVVLICVFLPKKVGHIESNIIGCFLFFVICFIYYFFFWGIKHVKDLPHRGARSGDLRAIGQIRRMKHRKWH</sequence>
<name>A0A1H0A0Z7_9FIRM</name>
<keyword evidence="1" id="KW-0472">Membrane</keyword>
<evidence type="ECO:0000313" key="2">
    <source>
        <dbReference type="EMBL" id="SDN26396.1"/>
    </source>
</evidence>
<accession>A0A1H0A0Z7</accession>
<dbReference type="EMBL" id="FNHQ01000034">
    <property type="protein sequence ID" value="SDN26396.1"/>
    <property type="molecule type" value="Genomic_DNA"/>
</dbReference>
<proteinExistence type="predicted"/>
<dbReference type="AlphaFoldDB" id="A0A1H0A0Z7"/>
<gene>
    <name evidence="2" type="ORF">SAMN05660299_02422</name>
</gene>
<dbReference type="Proteomes" id="UP000199309">
    <property type="component" value="Unassembled WGS sequence"/>
</dbReference>
<keyword evidence="1" id="KW-1133">Transmembrane helix</keyword>
<feature type="transmembrane region" description="Helical" evidence="1">
    <location>
        <begin position="7"/>
        <end position="26"/>
    </location>
</feature>
<reference evidence="2 3" key="1">
    <citation type="submission" date="2016-10" db="EMBL/GenBank/DDBJ databases">
        <authorList>
            <person name="de Groot N.N."/>
        </authorList>
    </citation>
    <scope>NUCLEOTIDE SEQUENCE [LARGE SCALE GENOMIC DNA]</scope>
    <source>
        <strain evidence="2 3">DSM 16981</strain>
    </source>
</reference>
<protein>
    <submittedName>
        <fullName evidence="2">Uncharacterized protein</fullName>
    </submittedName>
</protein>
<evidence type="ECO:0000256" key="1">
    <source>
        <dbReference type="SAM" id="Phobius"/>
    </source>
</evidence>
<evidence type="ECO:0000313" key="3">
    <source>
        <dbReference type="Proteomes" id="UP000199309"/>
    </source>
</evidence>
<organism evidence="2 3">
    <name type="scientific">Megasphaera paucivorans</name>
    <dbReference type="NCBI Taxonomy" id="349095"/>
    <lineage>
        <taxon>Bacteria</taxon>
        <taxon>Bacillati</taxon>
        <taxon>Bacillota</taxon>
        <taxon>Negativicutes</taxon>
        <taxon>Veillonellales</taxon>
        <taxon>Veillonellaceae</taxon>
        <taxon>Megasphaera</taxon>
    </lineage>
</organism>
<feature type="transmembrane region" description="Helical" evidence="1">
    <location>
        <begin position="32"/>
        <end position="53"/>
    </location>
</feature>